<gene>
    <name evidence="1" type="ORF">S01H1_39428</name>
</gene>
<sequence length="268" mass="27528">GMVTDLWHSPAGALASTATVTGLLSQGQWFGDVDGSTDGRVSGIEGNAITSDVAGAGDLKDLIGIWGRARHRSRADVTTAIGVKGDVFNDASGSNDGDITNAYSFMASCDSDKATGDIITRYGLYIEDIATAAHTTNQYGIYCPALVGATGDNLFIKNISANSDFGSGDILTTGIITTTDGFVIGVNTLDTNEWAFLDGQDQDVSSGSTPTFTATNITGVPAASILAGTFGTGAYVFDNTITGVTDLTIDGSLKHTGDADTHIAFTPD</sequence>
<evidence type="ECO:0000313" key="1">
    <source>
        <dbReference type="EMBL" id="GAG12644.1"/>
    </source>
</evidence>
<organism evidence="1">
    <name type="scientific">marine sediment metagenome</name>
    <dbReference type="NCBI Taxonomy" id="412755"/>
    <lineage>
        <taxon>unclassified sequences</taxon>
        <taxon>metagenomes</taxon>
        <taxon>ecological metagenomes</taxon>
    </lineage>
</organism>
<accession>X0V3D3</accession>
<protein>
    <submittedName>
        <fullName evidence="1">Uncharacterized protein</fullName>
    </submittedName>
</protein>
<dbReference type="EMBL" id="BARS01024878">
    <property type="protein sequence ID" value="GAG12644.1"/>
    <property type="molecule type" value="Genomic_DNA"/>
</dbReference>
<comment type="caution">
    <text evidence="1">The sequence shown here is derived from an EMBL/GenBank/DDBJ whole genome shotgun (WGS) entry which is preliminary data.</text>
</comment>
<feature type="non-terminal residue" evidence="1">
    <location>
        <position position="1"/>
    </location>
</feature>
<dbReference type="AlphaFoldDB" id="X0V3D3"/>
<feature type="non-terminal residue" evidence="1">
    <location>
        <position position="268"/>
    </location>
</feature>
<proteinExistence type="predicted"/>
<reference evidence="1" key="1">
    <citation type="journal article" date="2014" name="Front. Microbiol.">
        <title>High frequency of phylogenetically diverse reductive dehalogenase-homologous genes in deep subseafloor sedimentary metagenomes.</title>
        <authorList>
            <person name="Kawai M."/>
            <person name="Futagami T."/>
            <person name="Toyoda A."/>
            <person name="Takaki Y."/>
            <person name="Nishi S."/>
            <person name="Hori S."/>
            <person name="Arai W."/>
            <person name="Tsubouchi T."/>
            <person name="Morono Y."/>
            <person name="Uchiyama I."/>
            <person name="Ito T."/>
            <person name="Fujiyama A."/>
            <person name="Inagaki F."/>
            <person name="Takami H."/>
        </authorList>
    </citation>
    <scope>NUCLEOTIDE SEQUENCE</scope>
    <source>
        <strain evidence="1">Expedition CK06-06</strain>
    </source>
</reference>
<name>X0V3D3_9ZZZZ</name>